<dbReference type="PANTHER" id="PTHR43574">
    <property type="entry name" value="EPIMERASE-RELATED"/>
    <property type="match status" value="1"/>
</dbReference>
<feature type="domain" description="NAD-dependent epimerase/dehydratase" evidence="2">
    <location>
        <begin position="8"/>
        <end position="246"/>
    </location>
</feature>
<dbReference type="SUPFAM" id="SSF51735">
    <property type="entry name" value="NAD(P)-binding Rossmann-fold domains"/>
    <property type="match status" value="1"/>
</dbReference>
<evidence type="ECO:0000313" key="3">
    <source>
        <dbReference type="EMBL" id="MBX7458791.1"/>
    </source>
</evidence>
<organism evidence="3 4">
    <name type="scientific">Qipengyuania polymorpha</name>
    <dbReference type="NCBI Taxonomy" id="2867234"/>
    <lineage>
        <taxon>Bacteria</taxon>
        <taxon>Pseudomonadati</taxon>
        <taxon>Pseudomonadota</taxon>
        <taxon>Alphaproteobacteria</taxon>
        <taxon>Sphingomonadales</taxon>
        <taxon>Erythrobacteraceae</taxon>
        <taxon>Qipengyuania</taxon>
    </lineage>
</organism>
<accession>A0ABS7IYZ7</accession>
<gene>
    <name evidence="3" type="ORF">K3152_11085</name>
</gene>
<dbReference type="EMBL" id="JAIGNK010000003">
    <property type="protein sequence ID" value="MBX7458791.1"/>
    <property type="molecule type" value="Genomic_DNA"/>
</dbReference>
<reference evidence="3 4" key="1">
    <citation type="submission" date="2021-08" db="EMBL/GenBank/DDBJ databases">
        <title>Comparative Genomics Analysis of the Genus Qipengyuania Reveals Extensive Genetic Diversity and Metabolic Versatility, Including the Description of Fifteen Novel Species.</title>
        <authorList>
            <person name="Liu Y."/>
        </authorList>
    </citation>
    <scope>NUCLEOTIDE SEQUENCE [LARGE SCALE GENOMIC DNA]</scope>
    <source>
        <strain evidence="3 4">1NDH17</strain>
    </source>
</reference>
<sequence>MRSEVARVLVTGAAGFIGAAVAERLCARGDEVLGIDNLNDYYQVSLKKDRVAHVAASAGERFTFKQVDFSNWEALSAALEGEHFDSIIHLGAQAGVRYSLENPRAYVEANLMGHVNLLEVARHRKVDHMVYASSSSVYGGNDKLPFAVEDRADHPVSLYAATKKADELMSETYAHLYRTPLTGLRFFTVYGPWGRPDMALWLFTDAILAGRPIKVFNHGEMWRDFTFIDDIVSGVVACLDSPPADDGEEKAGGSVKPHALYNIGNHRSEKLTRVIELIEEACGQKAEVELLPMQPGDVEKTYADIDAIQRDIGYQPTTSIDAGVPKFVQWFRDYHGL</sequence>
<dbReference type="Pfam" id="PF01370">
    <property type="entry name" value="Epimerase"/>
    <property type="match status" value="1"/>
</dbReference>
<keyword evidence="1" id="KW-0520">NAD</keyword>
<dbReference type="Gene3D" id="3.40.50.720">
    <property type="entry name" value="NAD(P)-binding Rossmann-like Domain"/>
    <property type="match status" value="1"/>
</dbReference>
<evidence type="ECO:0000313" key="4">
    <source>
        <dbReference type="Proteomes" id="UP000783253"/>
    </source>
</evidence>
<evidence type="ECO:0000259" key="2">
    <source>
        <dbReference type="Pfam" id="PF01370"/>
    </source>
</evidence>
<evidence type="ECO:0000256" key="1">
    <source>
        <dbReference type="ARBA" id="ARBA00023027"/>
    </source>
</evidence>
<comment type="caution">
    <text evidence="3">The sequence shown here is derived from an EMBL/GenBank/DDBJ whole genome shotgun (WGS) entry which is preliminary data.</text>
</comment>
<keyword evidence="4" id="KW-1185">Reference proteome</keyword>
<dbReference type="InterPro" id="IPR036291">
    <property type="entry name" value="NAD(P)-bd_dom_sf"/>
</dbReference>
<proteinExistence type="predicted"/>
<protein>
    <submittedName>
        <fullName evidence="3">SDR family NAD(P)-dependent oxidoreductase</fullName>
    </submittedName>
</protein>
<name>A0ABS7IYZ7_9SPHN</name>
<dbReference type="PRINTS" id="PR01713">
    <property type="entry name" value="NUCEPIMERASE"/>
</dbReference>
<dbReference type="Proteomes" id="UP000783253">
    <property type="component" value="Unassembled WGS sequence"/>
</dbReference>
<dbReference type="InterPro" id="IPR001509">
    <property type="entry name" value="Epimerase_deHydtase"/>
</dbReference>